<reference evidence="3 4" key="1">
    <citation type="journal article" date="2021" name="BMC Biol.">
        <title>Horizontally acquired antibacterial genes associated with adaptive radiation of ladybird beetles.</title>
        <authorList>
            <person name="Li H.S."/>
            <person name="Tang X.F."/>
            <person name="Huang Y.H."/>
            <person name="Xu Z.Y."/>
            <person name="Chen M.L."/>
            <person name="Du X.Y."/>
            <person name="Qiu B.Y."/>
            <person name="Chen P.T."/>
            <person name="Zhang W."/>
            <person name="Slipinski A."/>
            <person name="Escalona H.E."/>
            <person name="Waterhouse R.M."/>
            <person name="Zwick A."/>
            <person name="Pang H."/>
        </authorList>
    </citation>
    <scope>NUCLEOTIDE SEQUENCE [LARGE SCALE GENOMIC DNA]</scope>
    <source>
        <strain evidence="3">SYSU2018</strain>
    </source>
</reference>
<comment type="caution">
    <text evidence="3">The sequence shown here is derived from an EMBL/GenBank/DDBJ whole genome shotgun (WGS) entry which is preliminary data.</text>
</comment>
<dbReference type="Pfam" id="PF07776">
    <property type="entry name" value="zf-AD"/>
    <property type="match status" value="1"/>
</dbReference>
<dbReference type="SMART" id="SM00868">
    <property type="entry name" value="zf-AD"/>
    <property type="match status" value="1"/>
</dbReference>
<evidence type="ECO:0000313" key="3">
    <source>
        <dbReference type="EMBL" id="KAL3288843.1"/>
    </source>
</evidence>
<evidence type="ECO:0000256" key="1">
    <source>
        <dbReference type="PROSITE-ProRule" id="PRU01263"/>
    </source>
</evidence>
<dbReference type="SUPFAM" id="SSF57716">
    <property type="entry name" value="Glucocorticoid receptor-like (DNA-binding domain)"/>
    <property type="match status" value="1"/>
</dbReference>
<dbReference type="Proteomes" id="UP001516400">
    <property type="component" value="Unassembled WGS sequence"/>
</dbReference>
<dbReference type="InterPro" id="IPR012934">
    <property type="entry name" value="Znf_AD"/>
</dbReference>
<protein>
    <recommendedName>
        <fullName evidence="2">ZAD domain-containing protein</fullName>
    </recommendedName>
</protein>
<feature type="domain" description="ZAD" evidence="2">
    <location>
        <begin position="5"/>
        <end position="83"/>
    </location>
</feature>
<accession>A0ABD2PD02</accession>
<dbReference type="GO" id="GO:0008270">
    <property type="term" value="F:zinc ion binding"/>
    <property type="evidence" value="ECO:0007669"/>
    <property type="project" value="UniProtKB-UniRule"/>
</dbReference>
<evidence type="ECO:0000259" key="2">
    <source>
        <dbReference type="PROSITE" id="PS51915"/>
    </source>
</evidence>
<dbReference type="EMBL" id="JABFTP020000185">
    <property type="protein sequence ID" value="KAL3288843.1"/>
    <property type="molecule type" value="Genomic_DNA"/>
</dbReference>
<sequence length="106" mass="12354">MTGQIKCRLCLDQVYNMKNMLLFPTLSGVDLTIPESISAFFGIKVDKKDIYSKMICANCLSVIELIHMYRKKFRSHQDHLIAIVKTETEDENEKSFAEYQNVNRFL</sequence>
<keyword evidence="1" id="KW-0862">Zinc</keyword>
<dbReference type="Gene3D" id="3.40.1800.20">
    <property type="match status" value="1"/>
</dbReference>
<feature type="binding site" evidence="1">
    <location>
        <position position="59"/>
    </location>
    <ligand>
        <name>Zn(2+)</name>
        <dbReference type="ChEBI" id="CHEBI:29105"/>
    </ligand>
</feature>
<dbReference type="AlphaFoldDB" id="A0ABD2PD02"/>
<feature type="binding site" evidence="1">
    <location>
        <position position="7"/>
    </location>
    <ligand>
        <name>Zn(2+)</name>
        <dbReference type="ChEBI" id="CHEBI:29105"/>
    </ligand>
</feature>
<keyword evidence="1" id="KW-0479">Metal-binding</keyword>
<dbReference type="PROSITE" id="PS51915">
    <property type="entry name" value="ZAD"/>
    <property type="match status" value="1"/>
</dbReference>
<proteinExistence type="predicted"/>
<keyword evidence="4" id="KW-1185">Reference proteome</keyword>
<evidence type="ECO:0000313" key="4">
    <source>
        <dbReference type="Proteomes" id="UP001516400"/>
    </source>
</evidence>
<keyword evidence="1" id="KW-0863">Zinc-finger</keyword>
<name>A0ABD2PD02_9CUCU</name>
<feature type="binding site" evidence="1">
    <location>
        <position position="10"/>
    </location>
    <ligand>
        <name>Zn(2+)</name>
        <dbReference type="ChEBI" id="CHEBI:29105"/>
    </ligand>
</feature>
<organism evidence="3 4">
    <name type="scientific">Cryptolaemus montrouzieri</name>
    <dbReference type="NCBI Taxonomy" id="559131"/>
    <lineage>
        <taxon>Eukaryota</taxon>
        <taxon>Metazoa</taxon>
        <taxon>Ecdysozoa</taxon>
        <taxon>Arthropoda</taxon>
        <taxon>Hexapoda</taxon>
        <taxon>Insecta</taxon>
        <taxon>Pterygota</taxon>
        <taxon>Neoptera</taxon>
        <taxon>Endopterygota</taxon>
        <taxon>Coleoptera</taxon>
        <taxon>Polyphaga</taxon>
        <taxon>Cucujiformia</taxon>
        <taxon>Coccinelloidea</taxon>
        <taxon>Coccinellidae</taxon>
        <taxon>Scymninae</taxon>
        <taxon>Scymnini</taxon>
        <taxon>Cryptolaemus</taxon>
    </lineage>
</organism>
<feature type="binding site" evidence="1">
    <location>
        <position position="56"/>
    </location>
    <ligand>
        <name>Zn(2+)</name>
        <dbReference type="ChEBI" id="CHEBI:29105"/>
    </ligand>
</feature>
<gene>
    <name evidence="3" type="ORF">HHI36_003289</name>
</gene>